<feature type="compositionally biased region" description="Low complexity" evidence="2">
    <location>
        <begin position="542"/>
        <end position="566"/>
    </location>
</feature>
<keyword evidence="1" id="KW-0175">Coiled coil</keyword>
<feature type="compositionally biased region" description="Pro residues" evidence="2">
    <location>
        <begin position="386"/>
        <end position="400"/>
    </location>
</feature>
<gene>
    <name evidence="3" type="ORF">LTR36_002682</name>
</gene>
<evidence type="ECO:0000313" key="3">
    <source>
        <dbReference type="EMBL" id="KAK4545728.1"/>
    </source>
</evidence>
<feature type="compositionally biased region" description="Polar residues" evidence="2">
    <location>
        <begin position="435"/>
        <end position="450"/>
    </location>
</feature>
<feature type="region of interest" description="Disordered" evidence="2">
    <location>
        <begin position="596"/>
        <end position="636"/>
    </location>
</feature>
<name>A0AAV9JJV8_9PEZI</name>
<feature type="coiled-coil region" evidence="1">
    <location>
        <begin position="242"/>
        <end position="314"/>
    </location>
</feature>
<organism evidence="3 4">
    <name type="scientific">Oleoguttula mirabilis</name>
    <dbReference type="NCBI Taxonomy" id="1507867"/>
    <lineage>
        <taxon>Eukaryota</taxon>
        <taxon>Fungi</taxon>
        <taxon>Dikarya</taxon>
        <taxon>Ascomycota</taxon>
        <taxon>Pezizomycotina</taxon>
        <taxon>Dothideomycetes</taxon>
        <taxon>Dothideomycetidae</taxon>
        <taxon>Mycosphaerellales</taxon>
        <taxon>Teratosphaeriaceae</taxon>
        <taxon>Oleoguttula</taxon>
    </lineage>
</organism>
<evidence type="ECO:0000313" key="4">
    <source>
        <dbReference type="Proteomes" id="UP001324427"/>
    </source>
</evidence>
<feature type="compositionally biased region" description="Basic and acidic residues" evidence="2">
    <location>
        <begin position="598"/>
        <end position="608"/>
    </location>
</feature>
<feature type="compositionally biased region" description="Polar residues" evidence="2">
    <location>
        <begin position="457"/>
        <end position="468"/>
    </location>
</feature>
<feature type="region of interest" description="Disordered" evidence="2">
    <location>
        <begin position="351"/>
        <end position="573"/>
    </location>
</feature>
<evidence type="ECO:0000256" key="2">
    <source>
        <dbReference type="SAM" id="MobiDB-lite"/>
    </source>
</evidence>
<proteinExistence type="predicted"/>
<dbReference type="EMBL" id="JAVFHQ010000018">
    <property type="protein sequence ID" value="KAK4545728.1"/>
    <property type="molecule type" value="Genomic_DNA"/>
</dbReference>
<accession>A0AAV9JJV8</accession>
<keyword evidence="4" id="KW-1185">Reference proteome</keyword>
<dbReference type="Proteomes" id="UP001324427">
    <property type="component" value="Unassembled WGS sequence"/>
</dbReference>
<dbReference type="PANTHER" id="PTHR38886">
    <property type="entry name" value="SESA DOMAIN-CONTAINING PROTEIN"/>
    <property type="match status" value="1"/>
</dbReference>
<protein>
    <submittedName>
        <fullName evidence="3">Uncharacterized protein</fullName>
    </submittedName>
</protein>
<dbReference type="PANTHER" id="PTHR38886:SF1">
    <property type="entry name" value="NACHT-NTPASE AND P-LOOP NTPASES N-TERMINAL DOMAIN-CONTAINING PROTEIN"/>
    <property type="match status" value="1"/>
</dbReference>
<feature type="compositionally biased region" description="Polar residues" evidence="2">
    <location>
        <begin position="511"/>
        <end position="538"/>
    </location>
</feature>
<comment type="caution">
    <text evidence="3">The sequence shown here is derived from an EMBL/GenBank/DDBJ whole genome shotgun (WGS) entry which is preliminary data.</text>
</comment>
<feature type="compositionally biased region" description="Low complexity" evidence="2">
    <location>
        <begin position="422"/>
        <end position="434"/>
    </location>
</feature>
<evidence type="ECO:0000256" key="1">
    <source>
        <dbReference type="SAM" id="Coils"/>
    </source>
</evidence>
<dbReference type="AlphaFoldDB" id="A0AAV9JJV8"/>
<reference evidence="3 4" key="1">
    <citation type="submission" date="2021-11" db="EMBL/GenBank/DDBJ databases">
        <title>Black yeast isolated from Biological Soil Crust.</title>
        <authorList>
            <person name="Kurbessoian T."/>
        </authorList>
    </citation>
    <scope>NUCLEOTIDE SEQUENCE [LARGE SCALE GENOMIC DNA]</scope>
    <source>
        <strain evidence="3 4">CCFEE 5522</strain>
    </source>
</reference>
<sequence length="636" mass="69478">MSFGWGAGDIATAIKIIYCIIKLLDHAKSAKKHYANSCGFLRQLAPILQRIQAQTQDPNDEQTRSDYAEQCAAINAAYDEFDHYLEKKYHGLSAKQPSKASQLLPSAKWALDEMHEKVQKLKNQISDALQPYQTLMAQEINCKVSTILLEYQSAAADKDEREERMKEVKAMLLRIQERDKMYHDVNMDYQTQLANQQHVQQADDTAAIRTDLADIRAGQQDQATKDDVQAVKDAHKADVEAILHAQKEMSSAQEQLMESRKELLLIIRKQEEQAQDREEAARWSELQVEVNKDAEEAEVAHQQVKSDIDAAANAIRGAGRVTGDPKLAAISDRLKGVGEMFGILSLFNRSKKDDGRAVSPGTPANSAKQADAARTPQARPERRAPSLPPPPSTTTPPSPPGHERPASAAPRPGATRQQNQLTRPTASPPRSSASCSVQATPSIRPSTCSWETRRDSVTSIASTHSSLNRPALPARPHIDSSALTRKPPPPLPLRSPSARSQASLQPDGLHTSHSSAAIWTRPTQHSIRRTTLQSSTVAEYTPPLSSSPATVASSSSPPTSAESELAVSTGPSSGVVRVEQWIASTAAANIEMHTLRPAADRGSFESDRSSMSVSQRRNLFECSPIMGMRSPSASQT</sequence>